<name>A0A3G9J899_9BACL</name>
<organism evidence="4 5">
    <name type="scientific">Paenibacillus baekrokdamisoli</name>
    <dbReference type="NCBI Taxonomy" id="1712516"/>
    <lineage>
        <taxon>Bacteria</taxon>
        <taxon>Bacillati</taxon>
        <taxon>Bacillota</taxon>
        <taxon>Bacilli</taxon>
        <taxon>Bacillales</taxon>
        <taxon>Paenibacillaceae</taxon>
        <taxon>Paenibacillus</taxon>
    </lineage>
</organism>
<dbReference type="PANTHER" id="PTHR21064">
    <property type="entry name" value="AMINOGLYCOSIDE PHOSPHOTRANSFERASE DOMAIN-CONTAINING PROTEIN-RELATED"/>
    <property type="match status" value="1"/>
</dbReference>
<dbReference type="InterPro" id="IPR002575">
    <property type="entry name" value="Aminoglycoside_PTrfase"/>
</dbReference>
<evidence type="ECO:0000256" key="2">
    <source>
        <dbReference type="SAM" id="MobiDB-lite"/>
    </source>
</evidence>
<evidence type="ECO:0000256" key="1">
    <source>
        <dbReference type="ARBA" id="ARBA00038240"/>
    </source>
</evidence>
<sequence>MGTSGHLTNDVLFAIKHLSEWFPIGKFIGIGRKLGGSYNLNIKVETSKGEFVVRILNRSNTEEHLHYIQKAFAILNEEGVPVLNPILTSSGDFFIRYKEKLLQVTPFVRGEVFQCRPNQVYASARMLNAFHRSLQHTGSGPEPSWSFYRPIHYYEDAMDRLKKMPDIPKHELNKAEQRAEKILDTWKKTENDLPTAIIHGDWHFWNQLYKGDEICSVMDFDFIQQGKRVHDIAYSLWAIYILLPEHSRTFDQIFIKGYPNLTDEEVKILPVAIAKVGLFFLFQAAYSSRPAEKWYKQFRRQLPLIDWLLSDGEQRMYELVHGKKEEPELEDEKDNGSELIASPLSESPIDSSENKSGTDSEVL</sequence>
<feature type="region of interest" description="Disordered" evidence="2">
    <location>
        <begin position="321"/>
        <end position="363"/>
    </location>
</feature>
<keyword evidence="5" id="KW-1185">Reference proteome</keyword>
<evidence type="ECO:0000313" key="4">
    <source>
        <dbReference type="EMBL" id="BBH21083.1"/>
    </source>
</evidence>
<dbReference type="AlphaFoldDB" id="A0A3G9J899"/>
<protein>
    <recommendedName>
        <fullName evidence="3">Aminoglycoside phosphotransferase domain-containing protein</fullName>
    </recommendedName>
</protein>
<dbReference type="RefSeq" id="WP_125657007.1">
    <property type="nucleotide sequence ID" value="NZ_AP019308.1"/>
</dbReference>
<dbReference type="Pfam" id="PF01636">
    <property type="entry name" value="APH"/>
    <property type="match status" value="1"/>
</dbReference>
<dbReference type="EMBL" id="AP019308">
    <property type="protein sequence ID" value="BBH21083.1"/>
    <property type="molecule type" value="Genomic_DNA"/>
</dbReference>
<dbReference type="InterPro" id="IPR011009">
    <property type="entry name" value="Kinase-like_dom_sf"/>
</dbReference>
<evidence type="ECO:0000259" key="3">
    <source>
        <dbReference type="Pfam" id="PF01636"/>
    </source>
</evidence>
<feature type="compositionally biased region" description="Basic and acidic residues" evidence="2">
    <location>
        <begin position="352"/>
        <end position="363"/>
    </location>
</feature>
<proteinExistence type="inferred from homology"/>
<gene>
    <name evidence="4" type="ORF">Back11_24280</name>
</gene>
<reference evidence="4 5" key="1">
    <citation type="submission" date="2018-11" db="EMBL/GenBank/DDBJ databases">
        <title>Complete genome sequence of Paenibacillus baekrokdamisoli strain KCTC 33723.</title>
        <authorList>
            <person name="Kang S.W."/>
            <person name="Lee K.C."/>
            <person name="Kim K.K."/>
            <person name="Kim J.S."/>
            <person name="Kim D.S."/>
            <person name="Ko S.H."/>
            <person name="Yang S.H."/>
            <person name="Lee J.S."/>
        </authorList>
    </citation>
    <scope>NUCLEOTIDE SEQUENCE [LARGE SCALE GENOMIC DNA]</scope>
    <source>
        <strain evidence="4 5">KCTC 33723</strain>
    </source>
</reference>
<comment type="similarity">
    <text evidence="1">Belongs to the pseudomonas-type ThrB family.</text>
</comment>
<feature type="domain" description="Aminoglycoside phosphotransferase" evidence="3">
    <location>
        <begin position="35"/>
        <end position="241"/>
    </location>
</feature>
<dbReference type="Proteomes" id="UP000275368">
    <property type="component" value="Chromosome"/>
</dbReference>
<dbReference type="Gene3D" id="3.90.1200.10">
    <property type="match status" value="1"/>
</dbReference>
<dbReference type="KEGG" id="pbk:Back11_24280"/>
<dbReference type="GO" id="GO:0019202">
    <property type="term" value="F:amino acid kinase activity"/>
    <property type="evidence" value="ECO:0007669"/>
    <property type="project" value="TreeGrafter"/>
</dbReference>
<accession>A0A3G9J899</accession>
<dbReference type="PANTHER" id="PTHR21064:SF6">
    <property type="entry name" value="AMINOGLYCOSIDE PHOSPHOTRANSFERASE DOMAIN-CONTAINING PROTEIN"/>
    <property type="match status" value="1"/>
</dbReference>
<dbReference type="Gene3D" id="3.30.200.20">
    <property type="entry name" value="Phosphorylase Kinase, domain 1"/>
    <property type="match status" value="1"/>
</dbReference>
<evidence type="ECO:0000313" key="5">
    <source>
        <dbReference type="Proteomes" id="UP000275368"/>
    </source>
</evidence>
<dbReference type="OrthoDB" id="48950at2"/>
<dbReference type="InterPro" id="IPR050249">
    <property type="entry name" value="Pseudomonas-type_ThrB"/>
</dbReference>
<dbReference type="SUPFAM" id="SSF56112">
    <property type="entry name" value="Protein kinase-like (PK-like)"/>
    <property type="match status" value="1"/>
</dbReference>